<evidence type="ECO:0000313" key="2">
    <source>
        <dbReference type="EMBL" id="KAK8889795.1"/>
    </source>
</evidence>
<name>A0ABR2KFB2_9EUKA</name>
<sequence length="146" mass="16648">MSENSEDLGINLDSSVKKLLKAQYPNLNLRAPVVKALSICALKFLEEIVQKSADVCLEKQKNTMVNDHVYEALERMHLSSIINEAKTIGNEIEDGIKKRNEAWRTPKEPKKTDEERIEESKQISEYFKLLKKKRQADEAASKGSET</sequence>
<accession>A0ABR2KFB2</accession>
<dbReference type="EMBL" id="JAPFFF010000005">
    <property type="protein sequence ID" value="KAK8889795.1"/>
    <property type="molecule type" value="Genomic_DNA"/>
</dbReference>
<organism evidence="2 3">
    <name type="scientific">Tritrichomonas musculus</name>
    <dbReference type="NCBI Taxonomy" id="1915356"/>
    <lineage>
        <taxon>Eukaryota</taxon>
        <taxon>Metamonada</taxon>
        <taxon>Parabasalia</taxon>
        <taxon>Tritrichomonadida</taxon>
        <taxon>Tritrichomonadidae</taxon>
        <taxon>Tritrichomonas</taxon>
    </lineage>
</organism>
<gene>
    <name evidence="2" type="ORF">M9Y10_034549</name>
</gene>
<evidence type="ECO:0008006" key="4">
    <source>
        <dbReference type="Google" id="ProtNLM"/>
    </source>
</evidence>
<reference evidence="2 3" key="1">
    <citation type="submission" date="2024-04" db="EMBL/GenBank/DDBJ databases">
        <title>Tritrichomonas musculus Genome.</title>
        <authorList>
            <person name="Alves-Ferreira E."/>
            <person name="Grigg M."/>
            <person name="Lorenzi H."/>
            <person name="Galac M."/>
        </authorList>
    </citation>
    <scope>NUCLEOTIDE SEQUENCE [LARGE SCALE GENOMIC DNA]</scope>
    <source>
        <strain evidence="2 3">EAF2021</strain>
    </source>
</reference>
<proteinExistence type="predicted"/>
<keyword evidence="3" id="KW-1185">Reference proteome</keyword>
<comment type="caution">
    <text evidence="2">The sequence shown here is derived from an EMBL/GenBank/DDBJ whole genome shotgun (WGS) entry which is preliminary data.</text>
</comment>
<feature type="region of interest" description="Disordered" evidence="1">
    <location>
        <begin position="99"/>
        <end position="120"/>
    </location>
</feature>
<dbReference type="SUPFAM" id="SSF47113">
    <property type="entry name" value="Histone-fold"/>
    <property type="match status" value="1"/>
</dbReference>
<dbReference type="InterPro" id="IPR009072">
    <property type="entry name" value="Histone-fold"/>
</dbReference>
<protein>
    <recommendedName>
        <fullName evidence="4">Transcription factor CBF/NF-Y/archaeal histone domain-containing protein</fullName>
    </recommendedName>
</protein>
<dbReference type="Gene3D" id="1.10.20.10">
    <property type="entry name" value="Histone, subunit A"/>
    <property type="match status" value="1"/>
</dbReference>
<evidence type="ECO:0000256" key="1">
    <source>
        <dbReference type="SAM" id="MobiDB-lite"/>
    </source>
</evidence>
<dbReference type="Proteomes" id="UP001470230">
    <property type="component" value="Unassembled WGS sequence"/>
</dbReference>
<evidence type="ECO:0000313" key="3">
    <source>
        <dbReference type="Proteomes" id="UP001470230"/>
    </source>
</evidence>